<evidence type="ECO:0000256" key="2">
    <source>
        <dbReference type="ARBA" id="ARBA00022516"/>
    </source>
</evidence>
<evidence type="ECO:0000256" key="7">
    <source>
        <dbReference type="ARBA" id="ARBA00048975"/>
    </source>
</evidence>
<keyword evidence="5" id="KW-0808">Transferase</keyword>
<dbReference type="PANTHER" id="PTHR30372">
    <property type="entry name" value="LIPID-A-DISACCHARIDE SYNTHASE"/>
    <property type="match status" value="1"/>
</dbReference>
<gene>
    <name evidence="8" type="ORF">METZ01_LOCUS82347</name>
</gene>
<sequence length="297" mass="35044">MIIFLSKKIISNNYDLVITIDSPDFNYPLIKRIRKKKYNKKVIQIVAPTVWAWREYRAKKFAKLFDEIFILFNFENSYFSKFGLKTTFIGHPIFYIENRNKIKKDNYIAFLPGSRLNEVKKLFSFFQIAYEQLLIINPDITIFIPTLPHLEKIISVYVDRWKIKTIITTDNILIEKYYLISKFALVCSGTASLEIAKRKIPQLVIYKLNFLTEIILKIFVKVRYANIINIIANKMIVPELTNSSLTKKKFIKYFVNLITDFDSNEKQIIAIDSYLNQIETNQPPFTIAAKKIDEYLQ</sequence>
<dbReference type="GO" id="GO:0009245">
    <property type="term" value="P:lipid A biosynthetic process"/>
    <property type="evidence" value="ECO:0007669"/>
    <property type="project" value="UniProtKB-KW"/>
</dbReference>
<dbReference type="EMBL" id="UINC01006764">
    <property type="protein sequence ID" value="SVA29493.1"/>
    <property type="molecule type" value="Genomic_DNA"/>
</dbReference>
<name>A0A381URP3_9ZZZZ</name>
<dbReference type="GO" id="GO:0008915">
    <property type="term" value="F:lipid-A-disaccharide synthase activity"/>
    <property type="evidence" value="ECO:0007669"/>
    <property type="project" value="UniProtKB-EC"/>
</dbReference>
<protein>
    <recommendedName>
        <fullName evidence="1">lipid-A-disaccharide synthase</fullName>
        <ecNumber evidence="1">2.4.1.182</ecNumber>
    </recommendedName>
</protein>
<accession>A0A381URP3</accession>
<evidence type="ECO:0000256" key="3">
    <source>
        <dbReference type="ARBA" id="ARBA00022556"/>
    </source>
</evidence>
<keyword evidence="3" id="KW-0441">Lipid A biosynthesis</keyword>
<dbReference type="EC" id="2.4.1.182" evidence="1"/>
<dbReference type="SUPFAM" id="SSF53756">
    <property type="entry name" value="UDP-Glycosyltransferase/glycogen phosphorylase"/>
    <property type="match status" value="1"/>
</dbReference>
<proteinExistence type="predicted"/>
<dbReference type="Pfam" id="PF02684">
    <property type="entry name" value="LpxB"/>
    <property type="match status" value="1"/>
</dbReference>
<evidence type="ECO:0000256" key="1">
    <source>
        <dbReference type="ARBA" id="ARBA00012687"/>
    </source>
</evidence>
<organism evidence="8">
    <name type="scientific">marine metagenome</name>
    <dbReference type="NCBI Taxonomy" id="408172"/>
    <lineage>
        <taxon>unclassified sequences</taxon>
        <taxon>metagenomes</taxon>
        <taxon>ecological metagenomes</taxon>
    </lineage>
</organism>
<evidence type="ECO:0000256" key="6">
    <source>
        <dbReference type="ARBA" id="ARBA00023098"/>
    </source>
</evidence>
<dbReference type="GO" id="GO:0005543">
    <property type="term" value="F:phospholipid binding"/>
    <property type="evidence" value="ECO:0007669"/>
    <property type="project" value="TreeGrafter"/>
</dbReference>
<keyword evidence="4" id="KW-0328">Glycosyltransferase</keyword>
<dbReference type="PANTHER" id="PTHR30372:SF4">
    <property type="entry name" value="LIPID-A-DISACCHARIDE SYNTHASE, MITOCHONDRIAL-RELATED"/>
    <property type="match status" value="1"/>
</dbReference>
<keyword evidence="6" id="KW-0443">Lipid metabolism</keyword>
<dbReference type="InterPro" id="IPR003835">
    <property type="entry name" value="Glyco_trans_19"/>
</dbReference>
<reference evidence="8" key="1">
    <citation type="submission" date="2018-05" db="EMBL/GenBank/DDBJ databases">
        <authorList>
            <person name="Lanie J.A."/>
            <person name="Ng W.-L."/>
            <person name="Kazmierczak K.M."/>
            <person name="Andrzejewski T.M."/>
            <person name="Davidsen T.M."/>
            <person name="Wayne K.J."/>
            <person name="Tettelin H."/>
            <person name="Glass J.I."/>
            <person name="Rusch D."/>
            <person name="Podicherti R."/>
            <person name="Tsui H.-C.T."/>
            <person name="Winkler M.E."/>
        </authorList>
    </citation>
    <scope>NUCLEOTIDE SEQUENCE</scope>
</reference>
<evidence type="ECO:0000313" key="8">
    <source>
        <dbReference type="EMBL" id="SVA29493.1"/>
    </source>
</evidence>
<dbReference type="GO" id="GO:0016020">
    <property type="term" value="C:membrane"/>
    <property type="evidence" value="ECO:0007669"/>
    <property type="project" value="GOC"/>
</dbReference>
<evidence type="ECO:0000256" key="4">
    <source>
        <dbReference type="ARBA" id="ARBA00022676"/>
    </source>
</evidence>
<comment type="catalytic activity">
    <reaction evidence="7">
        <text>a lipid X + a UDP-2-N,3-O-bis[(3R)-3-hydroxyacyl]-alpha-D-glucosamine = a lipid A disaccharide + UDP + H(+)</text>
        <dbReference type="Rhea" id="RHEA:67828"/>
        <dbReference type="ChEBI" id="CHEBI:15378"/>
        <dbReference type="ChEBI" id="CHEBI:58223"/>
        <dbReference type="ChEBI" id="CHEBI:137748"/>
        <dbReference type="ChEBI" id="CHEBI:176338"/>
        <dbReference type="ChEBI" id="CHEBI:176343"/>
        <dbReference type="EC" id="2.4.1.182"/>
    </reaction>
</comment>
<evidence type="ECO:0000256" key="5">
    <source>
        <dbReference type="ARBA" id="ARBA00022679"/>
    </source>
</evidence>
<dbReference type="AlphaFoldDB" id="A0A381URP3"/>
<keyword evidence="2" id="KW-0444">Lipid biosynthesis</keyword>